<dbReference type="RefSeq" id="XP_003170121.1">
    <property type="nucleotide sequence ID" value="XM_003170073.1"/>
</dbReference>
<dbReference type="PROSITE" id="PS00028">
    <property type="entry name" value="ZINC_FINGER_C2H2_1"/>
    <property type="match status" value="4"/>
</dbReference>
<dbReference type="AlphaFoldDB" id="E4V2Y4"/>
<evidence type="ECO:0000313" key="8">
    <source>
        <dbReference type="Proteomes" id="UP000002669"/>
    </source>
</evidence>
<name>E4V2Y4_ARTGP</name>
<dbReference type="OMA" id="ALDHWAP"/>
<dbReference type="GeneID" id="10025360"/>
<protein>
    <recommendedName>
        <fullName evidence="6">C2H2-type domain-containing protein</fullName>
    </recommendedName>
</protein>
<sequence>MPYYDRHSGCYECDTCTRQFATQRACNQHMNDTDHWQTYDCEVCDKEFCTQRAANQHMDALGHWEEEYYPYECETCTARYISETAVQRHMKKAEHYKYYCKACEKAFQNQNNLNMHLKSKVHIGNGVKCPFCKTGYTTASGLAHHLERASCPKAPNMNRETILRKVRECDPHGRFTTKQITWDDDEEDNSHYSATDRAYNGRSWECYICNSCFKYRSGLNNHLNSPVHKQNVYRCPNRRSKCGKEFVTLAALFNHLESESCAVVRFEAVQRGVKDLIVRGRMITC</sequence>
<proteinExistence type="predicted"/>
<dbReference type="GO" id="GO:0008270">
    <property type="term" value="F:zinc ion binding"/>
    <property type="evidence" value="ECO:0007669"/>
    <property type="project" value="UniProtKB-KW"/>
</dbReference>
<keyword evidence="2" id="KW-0677">Repeat</keyword>
<dbReference type="Gene3D" id="3.30.160.60">
    <property type="entry name" value="Classic Zinc Finger"/>
    <property type="match status" value="3"/>
</dbReference>
<keyword evidence="8" id="KW-1185">Reference proteome</keyword>
<dbReference type="eggNOG" id="KOG1721">
    <property type="taxonomic scope" value="Eukaryota"/>
</dbReference>
<accession>E4V2Y4</accession>
<feature type="domain" description="C2H2-type" evidence="6">
    <location>
        <begin position="204"/>
        <end position="228"/>
    </location>
</feature>
<evidence type="ECO:0000256" key="3">
    <source>
        <dbReference type="ARBA" id="ARBA00022771"/>
    </source>
</evidence>
<dbReference type="PANTHER" id="PTHR24379:SF121">
    <property type="entry name" value="C2H2-TYPE DOMAIN-CONTAINING PROTEIN"/>
    <property type="match status" value="1"/>
</dbReference>
<evidence type="ECO:0000259" key="6">
    <source>
        <dbReference type="PROSITE" id="PS50157"/>
    </source>
</evidence>
<evidence type="ECO:0000313" key="7">
    <source>
        <dbReference type="EMBL" id="EFR04358.1"/>
    </source>
</evidence>
<dbReference type="InterPro" id="IPR013087">
    <property type="entry name" value="Znf_C2H2_type"/>
</dbReference>
<dbReference type="OrthoDB" id="6077919at2759"/>
<dbReference type="InParanoid" id="E4V2Y4"/>
<evidence type="ECO:0000256" key="1">
    <source>
        <dbReference type="ARBA" id="ARBA00022723"/>
    </source>
</evidence>
<evidence type="ECO:0000256" key="5">
    <source>
        <dbReference type="PROSITE-ProRule" id="PRU00042"/>
    </source>
</evidence>
<organism evidence="8">
    <name type="scientific">Arthroderma gypseum (strain ATCC MYA-4604 / CBS 118893)</name>
    <name type="common">Microsporum gypseum</name>
    <dbReference type="NCBI Taxonomy" id="535722"/>
    <lineage>
        <taxon>Eukaryota</taxon>
        <taxon>Fungi</taxon>
        <taxon>Dikarya</taxon>
        <taxon>Ascomycota</taxon>
        <taxon>Pezizomycotina</taxon>
        <taxon>Eurotiomycetes</taxon>
        <taxon>Eurotiomycetidae</taxon>
        <taxon>Onygenales</taxon>
        <taxon>Arthrodermataceae</taxon>
        <taxon>Nannizzia</taxon>
    </lineage>
</organism>
<keyword evidence="3 5" id="KW-0863">Zinc-finger</keyword>
<dbReference type="Pfam" id="PF12874">
    <property type="entry name" value="zf-met"/>
    <property type="match status" value="1"/>
</dbReference>
<dbReference type="Proteomes" id="UP000002669">
    <property type="component" value="Unassembled WGS sequence"/>
</dbReference>
<feature type="domain" description="C2H2-type" evidence="6">
    <location>
        <begin position="98"/>
        <end position="127"/>
    </location>
</feature>
<dbReference type="PANTHER" id="PTHR24379">
    <property type="entry name" value="KRAB AND ZINC FINGER DOMAIN-CONTAINING"/>
    <property type="match status" value="1"/>
</dbReference>
<evidence type="ECO:0000256" key="2">
    <source>
        <dbReference type="ARBA" id="ARBA00022737"/>
    </source>
</evidence>
<dbReference type="InterPro" id="IPR022755">
    <property type="entry name" value="Znf_C2H2_jaz"/>
</dbReference>
<evidence type="ECO:0000256" key="4">
    <source>
        <dbReference type="ARBA" id="ARBA00022833"/>
    </source>
</evidence>
<dbReference type="SMART" id="SM00355">
    <property type="entry name" value="ZnF_C2H2"/>
    <property type="match status" value="6"/>
</dbReference>
<reference evidence="8" key="1">
    <citation type="journal article" date="2012" name="MBio">
        <title>Comparative genome analysis of Trichophyton rubrum and related dermatophytes reveals candidate genes involved in infection.</title>
        <authorList>
            <person name="Martinez D.A."/>
            <person name="Oliver B.G."/>
            <person name="Graeser Y."/>
            <person name="Goldberg J.M."/>
            <person name="Li W."/>
            <person name="Martinez-Rossi N.M."/>
            <person name="Monod M."/>
            <person name="Shelest E."/>
            <person name="Barton R.C."/>
            <person name="Birch E."/>
            <person name="Brakhage A.A."/>
            <person name="Chen Z."/>
            <person name="Gurr S.J."/>
            <person name="Heiman D."/>
            <person name="Heitman J."/>
            <person name="Kosti I."/>
            <person name="Rossi A."/>
            <person name="Saif S."/>
            <person name="Samalova M."/>
            <person name="Saunders C.W."/>
            <person name="Shea T."/>
            <person name="Summerbell R.C."/>
            <person name="Xu J."/>
            <person name="Young S."/>
            <person name="Zeng Q."/>
            <person name="Birren B.W."/>
            <person name="Cuomo C.A."/>
            <person name="White T.C."/>
        </authorList>
    </citation>
    <scope>NUCLEOTIDE SEQUENCE [LARGE SCALE GENOMIC DNA]</scope>
    <source>
        <strain evidence="8">ATCC MYA-4604 / CBS 118893</strain>
    </source>
</reference>
<dbReference type="InterPro" id="IPR036236">
    <property type="entry name" value="Znf_C2H2_sf"/>
</dbReference>
<dbReference type="Pfam" id="PF12171">
    <property type="entry name" value="zf-C2H2_jaz"/>
    <property type="match status" value="1"/>
</dbReference>
<feature type="domain" description="C2H2-type" evidence="6">
    <location>
        <begin position="39"/>
        <end position="68"/>
    </location>
</feature>
<dbReference type="STRING" id="535722.E4V2Y4"/>
<dbReference type="PROSITE" id="PS50157">
    <property type="entry name" value="ZINC_FINGER_C2H2_2"/>
    <property type="match status" value="3"/>
</dbReference>
<dbReference type="SUPFAM" id="SSF57667">
    <property type="entry name" value="beta-beta-alpha zinc fingers"/>
    <property type="match status" value="3"/>
</dbReference>
<keyword evidence="1" id="KW-0479">Metal-binding</keyword>
<gene>
    <name evidence="7" type="ORF">MGYG_07366</name>
</gene>
<dbReference type="HOGENOM" id="CLU_075838_0_0_1"/>
<dbReference type="VEuPathDB" id="FungiDB:MGYG_07366"/>
<keyword evidence="4" id="KW-0862">Zinc</keyword>
<dbReference type="EMBL" id="DS989828">
    <property type="protein sequence ID" value="EFR04358.1"/>
    <property type="molecule type" value="Genomic_DNA"/>
</dbReference>